<dbReference type="PROSITE" id="PS50404">
    <property type="entry name" value="GST_NTER"/>
    <property type="match status" value="1"/>
</dbReference>
<reference evidence="3 4" key="1">
    <citation type="submission" date="2013-04" db="EMBL/GenBank/DDBJ databases">
        <title>Shimia sp. 22II-S11-Z10 Genome Sequencing.</title>
        <authorList>
            <person name="Lai Q."/>
            <person name="Li G."/>
            <person name="Shao Z."/>
        </authorList>
    </citation>
    <scope>NUCLEOTIDE SEQUENCE [LARGE SCALE GENOMIC DNA]</scope>
    <source>
        <strain evidence="4">22II-S11-Z10</strain>
    </source>
</reference>
<accession>A0A058ZQQ2</accession>
<comment type="caution">
    <text evidence="3">The sequence shown here is derived from an EMBL/GenBank/DDBJ whole genome shotgun (WGS) entry which is preliminary data.</text>
</comment>
<dbReference type="SUPFAM" id="SSF52833">
    <property type="entry name" value="Thioredoxin-like"/>
    <property type="match status" value="1"/>
</dbReference>
<dbReference type="Pfam" id="PF02798">
    <property type="entry name" value="GST_N"/>
    <property type="match status" value="1"/>
</dbReference>
<sequence length="220" mass="24719">MIRLHHVPFSRSFRVLWLLQELEQSFDIIEYSIRDGSLRAPDFMAHSPAGRVPALEIDGETLFESGAIMELLCERHPEFGLGRAPGHPDRAAFLQALNFAETQASLIEQLNLNHVFLRDPADASPVVIKLNTMRLTQTLRATEAMLAGQEFLLPSGFSGADIMMGFNLFAAPYFVPLDPFPHLRAYRQRLETRPGYQAARARDGQQDFYAKDFYPVPGGA</sequence>
<dbReference type="SFLD" id="SFLDG00358">
    <property type="entry name" value="Main_(cytGST)"/>
    <property type="match status" value="1"/>
</dbReference>
<dbReference type="PANTHER" id="PTHR44051">
    <property type="entry name" value="GLUTATHIONE S-TRANSFERASE-RELATED"/>
    <property type="match status" value="1"/>
</dbReference>
<dbReference type="Gene3D" id="3.40.30.10">
    <property type="entry name" value="Glutaredoxin"/>
    <property type="match status" value="1"/>
</dbReference>
<evidence type="ECO:0000313" key="4">
    <source>
        <dbReference type="Proteomes" id="UP000024836"/>
    </source>
</evidence>
<dbReference type="GO" id="GO:0016740">
    <property type="term" value="F:transferase activity"/>
    <property type="evidence" value="ECO:0007669"/>
    <property type="project" value="UniProtKB-KW"/>
</dbReference>
<dbReference type="EMBL" id="AQQY01000001">
    <property type="protein sequence ID" value="KCV83161.1"/>
    <property type="molecule type" value="Genomic_DNA"/>
</dbReference>
<dbReference type="InterPro" id="IPR004045">
    <property type="entry name" value="Glutathione_S-Trfase_N"/>
</dbReference>
<evidence type="ECO:0000259" key="1">
    <source>
        <dbReference type="PROSITE" id="PS50404"/>
    </source>
</evidence>
<keyword evidence="3" id="KW-0808">Transferase</keyword>
<proteinExistence type="predicted"/>
<gene>
    <name evidence="3" type="ORF">ATO10_00330</name>
</gene>
<dbReference type="SUPFAM" id="SSF47616">
    <property type="entry name" value="GST C-terminal domain-like"/>
    <property type="match status" value="1"/>
</dbReference>
<dbReference type="OrthoDB" id="5740960at2"/>
<dbReference type="InterPro" id="IPR040079">
    <property type="entry name" value="Glutathione_S-Trfase"/>
</dbReference>
<dbReference type="Proteomes" id="UP000024836">
    <property type="component" value="Unassembled WGS sequence"/>
</dbReference>
<dbReference type="PATRIC" id="fig|1461693.3.peg.71"/>
<dbReference type="InterPro" id="IPR036249">
    <property type="entry name" value="Thioredoxin-like_sf"/>
</dbReference>
<evidence type="ECO:0000259" key="2">
    <source>
        <dbReference type="PROSITE" id="PS50405"/>
    </source>
</evidence>
<feature type="domain" description="GST C-terminal" evidence="2">
    <location>
        <begin position="86"/>
        <end position="213"/>
    </location>
</feature>
<evidence type="ECO:0000313" key="3">
    <source>
        <dbReference type="EMBL" id="KCV83161.1"/>
    </source>
</evidence>
<dbReference type="RefSeq" id="WP_035246636.1">
    <property type="nucleotide sequence ID" value="NZ_AQQY01000001.1"/>
</dbReference>
<dbReference type="STRING" id="1461693.ATO10_00330"/>
<dbReference type="eggNOG" id="COG0625">
    <property type="taxonomic scope" value="Bacteria"/>
</dbReference>
<keyword evidence="4" id="KW-1185">Reference proteome</keyword>
<dbReference type="InterPro" id="IPR036282">
    <property type="entry name" value="Glutathione-S-Trfase_C_sf"/>
</dbReference>
<dbReference type="AlphaFoldDB" id="A0A058ZQQ2"/>
<dbReference type="SFLD" id="SFLDS00019">
    <property type="entry name" value="Glutathione_Transferase_(cytos"/>
    <property type="match status" value="1"/>
</dbReference>
<dbReference type="CDD" id="cd03046">
    <property type="entry name" value="GST_N_GTT1_like"/>
    <property type="match status" value="1"/>
</dbReference>
<dbReference type="InterPro" id="IPR010987">
    <property type="entry name" value="Glutathione-S-Trfase_C-like"/>
</dbReference>
<dbReference type="SFLD" id="SFLDG01150">
    <property type="entry name" value="Main.1:_Beta-like"/>
    <property type="match status" value="1"/>
</dbReference>
<feature type="domain" description="GST N-terminal" evidence="1">
    <location>
        <begin position="1"/>
        <end position="80"/>
    </location>
</feature>
<name>A0A058ZQQ2_9RHOB</name>
<dbReference type="PANTHER" id="PTHR44051:SF8">
    <property type="entry name" value="GLUTATHIONE S-TRANSFERASE GSTA"/>
    <property type="match status" value="1"/>
</dbReference>
<organism evidence="3 4">
    <name type="scientific">Actibacterium atlanticum</name>
    <dbReference type="NCBI Taxonomy" id="1461693"/>
    <lineage>
        <taxon>Bacteria</taxon>
        <taxon>Pseudomonadati</taxon>
        <taxon>Pseudomonadota</taxon>
        <taxon>Alphaproteobacteria</taxon>
        <taxon>Rhodobacterales</taxon>
        <taxon>Roseobacteraceae</taxon>
        <taxon>Actibacterium</taxon>
    </lineage>
</organism>
<dbReference type="PROSITE" id="PS50405">
    <property type="entry name" value="GST_CTER"/>
    <property type="match status" value="1"/>
</dbReference>
<dbReference type="Gene3D" id="1.20.1050.10">
    <property type="match status" value="1"/>
</dbReference>
<protein>
    <submittedName>
        <fullName evidence="3">Glutathione S-transferase-like protein</fullName>
    </submittedName>
</protein>